<dbReference type="EMBL" id="JAAIJR010000203">
    <property type="protein sequence ID" value="NEX23437.1"/>
    <property type="molecule type" value="Genomic_DNA"/>
</dbReference>
<reference evidence="3" key="1">
    <citation type="journal article" date="2020" name="Microbiol. Resour. Announc.">
        <title>Draft Genome Sequences of Thiorhodococcus mannitoliphagus and Thiorhodococcus minor, Purple Sulfur Photosynthetic Bacteria in the Gammaproteobacterial Family Chromatiaceae.</title>
        <authorList>
            <person name="Aviles F.A."/>
            <person name="Meyer T.E."/>
            <person name="Kyndt J.A."/>
        </authorList>
    </citation>
    <scope>NUCLEOTIDE SEQUENCE [LARGE SCALE GENOMIC DNA]</scope>
    <source>
        <strain evidence="3">DSM 18266</strain>
    </source>
</reference>
<sequence length="236" mass="25074">MTSSTPARRAIAPKALLRALDVDVIGATTEDPEDEVLVLADATGAAELILCAVPYLRDRDIRTAEAGETIEDKDRKLRDGICGHYAKAAEIAERRRAELGHQIPIIGMGHLFAAGGQTVEGDGVRELYLGSLAHVSAGIFPACFDCLALGQLHVPQQVGGSETLRYRGSPLPMGFGEARQAKSLCLVELSGSEASDPARRETRLPAPRASHRGLRAGNPAGQEQPRGRARPGTNGR</sequence>
<reference evidence="2 3" key="2">
    <citation type="submission" date="2020-02" db="EMBL/GenBank/DDBJ databases">
        <title>Genome sequences of Thiorhodococcus mannitoliphagus and Thiorhodococcus minor, purple sulfur photosynthetic bacteria in the gammaproteobacterial family, Chromatiaceae.</title>
        <authorList>
            <person name="Aviles F.A."/>
            <person name="Meyer T.E."/>
            <person name="Kyndt J.A."/>
        </authorList>
    </citation>
    <scope>NUCLEOTIDE SEQUENCE [LARGE SCALE GENOMIC DNA]</scope>
    <source>
        <strain evidence="2 3">DSM 18266</strain>
    </source>
</reference>
<proteinExistence type="predicted"/>
<dbReference type="InterPro" id="IPR050535">
    <property type="entry name" value="DNA_Repair-Maintenance_Comp"/>
</dbReference>
<feature type="region of interest" description="Disordered" evidence="1">
    <location>
        <begin position="192"/>
        <end position="236"/>
    </location>
</feature>
<comment type="caution">
    <text evidence="2">The sequence shown here is derived from an EMBL/GenBank/DDBJ whole genome shotgun (WGS) entry which is preliminary data.</text>
</comment>
<accession>A0A6P1DYN6</accession>
<evidence type="ECO:0000313" key="3">
    <source>
        <dbReference type="Proteomes" id="UP000471640"/>
    </source>
</evidence>
<dbReference type="SUPFAM" id="SSF56300">
    <property type="entry name" value="Metallo-dependent phosphatases"/>
    <property type="match status" value="1"/>
</dbReference>
<evidence type="ECO:0000313" key="2">
    <source>
        <dbReference type="EMBL" id="NEX23437.1"/>
    </source>
</evidence>
<keyword evidence="3" id="KW-1185">Reference proteome</keyword>
<dbReference type="RefSeq" id="WP_164656866.1">
    <property type="nucleotide sequence ID" value="NZ_JAAIJR010000203.1"/>
</dbReference>
<dbReference type="PANTHER" id="PTHR30337">
    <property type="entry name" value="COMPONENT OF ATP-DEPENDENT DSDNA EXONUCLEASE"/>
    <property type="match status" value="1"/>
</dbReference>
<evidence type="ECO:0000256" key="1">
    <source>
        <dbReference type="SAM" id="MobiDB-lite"/>
    </source>
</evidence>
<dbReference type="AlphaFoldDB" id="A0A6P1DYN6"/>
<name>A0A6P1DYN6_9GAMM</name>
<dbReference type="InterPro" id="IPR029052">
    <property type="entry name" value="Metallo-depent_PP-like"/>
</dbReference>
<dbReference type="Proteomes" id="UP000471640">
    <property type="component" value="Unassembled WGS sequence"/>
</dbReference>
<dbReference type="Gene3D" id="3.60.21.10">
    <property type="match status" value="1"/>
</dbReference>
<organism evidence="2 3">
    <name type="scientific">Thiorhodococcus mannitoliphagus</name>
    <dbReference type="NCBI Taxonomy" id="329406"/>
    <lineage>
        <taxon>Bacteria</taxon>
        <taxon>Pseudomonadati</taxon>
        <taxon>Pseudomonadota</taxon>
        <taxon>Gammaproteobacteria</taxon>
        <taxon>Chromatiales</taxon>
        <taxon>Chromatiaceae</taxon>
        <taxon>Thiorhodococcus</taxon>
    </lineage>
</organism>
<protein>
    <submittedName>
        <fullName evidence="2">Uncharacterized protein</fullName>
    </submittedName>
</protein>
<gene>
    <name evidence="2" type="ORF">G3480_24610</name>
</gene>
<dbReference type="PANTHER" id="PTHR30337:SF0">
    <property type="entry name" value="NUCLEASE SBCCD SUBUNIT D"/>
    <property type="match status" value="1"/>
</dbReference>